<feature type="region of interest" description="Disordered" evidence="1">
    <location>
        <begin position="67"/>
        <end position="87"/>
    </location>
</feature>
<reference evidence="2 3" key="1">
    <citation type="submission" date="2024-12" db="EMBL/GenBank/DDBJ databases">
        <title>Forecasting of Potato common scab and diversities of Pathogenic streptomyces spp. in china.</title>
        <authorList>
            <person name="Handique U."/>
            <person name="Wu J."/>
        </authorList>
    </citation>
    <scope>NUCLEOTIDE SEQUENCE [LARGE SCALE GENOMIC DNA]</scope>
    <source>
        <strain evidence="2 3">ZRIMU1585</strain>
    </source>
</reference>
<evidence type="ECO:0000256" key="1">
    <source>
        <dbReference type="SAM" id="MobiDB-lite"/>
    </source>
</evidence>
<proteinExistence type="predicted"/>
<dbReference type="RefSeq" id="WP_369276595.1">
    <property type="nucleotide sequence ID" value="NZ_JBJVMW010000030.1"/>
</dbReference>
<protein>
    <submittedName>
        <fullName evidence="2">Uncharacterized protein</fullName>
    </submittedName>
</protein>
<dbReference type="Proteomes" id="UP001631993">
    <property type="component" value="Unassembled WGS sequence"/>
</dbReference>
<comment type="caution">
    <text evidence="2">The sequence shown here is derived from an EMBL/GenBank/DDBJ whole genome shotgun (WGS) entry which is preliminary data.</text>
</comment>
<feature type="region of interest" description="Disordered" evidence="1">
    <location>
        <begin position="1"/>
        <end position="22"/>
    </location>
</feature>
<keyword evidence="3" id="KW-1185">Reference proteome</keyword>
<gene>
    <name evidence="2" type="ORF">ACKI1S_41440</name>
</gene>
<organism evidence="2 3">
    <name type="scientific">Streptomyces galilaeus</name>
    <dbReference type="NCBI Taxonomy" id="33899"/>
    <lineage>
        <taxon>Bacteria</taxon>
        <taxon>Bacillati</taxon>
        <taxon>Actinomycetota</taxon>
        <taxon>Actinomycetes</taxon>
        <taxon>Kitasatosporales</taxon>
        <taxon>Streptomycetaceae</taxon>
        <taxon>Streptomyces</taxon>
    </lineage>
</organism>
<accession>A0ABW9IVU4</accession>
<dbReference type="EMBL" id="JBJVNE010000030">
    <property type="protein sequence ID" value="MFM9652570.1"/>
    <property type="molecule type" value="Genomic_DNA"/>
</dbReference>
<sequence>MKGAGQLDRWDQGGEASDIDFGAQSGDLVVDRVAAGVTDEFGPADVDGGGAQVEAGEELVGETDFRGGLVGGVERDGEGARSSGAGF</sequence>
<evidence type="ECO:0000313" key="3">
    <source>
        <dbReference type="Proteomes" id="UP001631993"/>
    </source>
</evidence>
<name>A0ABW9IVU4_STRGJ</name>
<evidence type="ECO:0000313" key="2">
    <source>
        <dbReference type="EMBL" id="MFM9652570.1"/>
    </source>
</evidence>